<accession>A0A0F9RFM1</accession>
<sequence>MSTAAAVAQPLNEAQESTLVTNFIDARQGLIRKWSRYKDKRFHKRPTNFIAEMEDPYKQAVVAQLLENTGNYLSQMDEAMKAVNLGSFEQWMFPMVRAAFQEDIISVLASVQPMAGPHSNVFYYSIIRENDKGELVGGSRIFDATTGFQGTNFHYSDEVIFREARFTGTTPGPFAKAASLVGTYFPIRPGSFEMFDSAATPLVVRDDGNGALVGDTTGGGTIDYLTGAVVGMTFTGAVTLPILTTYKYDSEGNPLIPKVKLELQQQLIRAEPRNLQIEYSHKTVADFRSQYGGDADAELVVSMSETVTAEIVRELIDFMVQEATAGNVVFNRNTGGGFAFKWHKEGLIGAIIQASDLVYQATQQIQPNFVVCGTEVLSILRDIGAPRFVPDPSFGTKATAGPTLAGKIDGQWDVVVDPRMPDVGGGTNPNRFVVGYRGPGFLKAGLVYAPYIPFYTSPPLVQPFGVTQRGLWTEYAKFMVDTNFFATGEVVNVAVSAGFGP</sequence>
<name>A0A0F9RFM1_9ZZZZ</name>
<dbReference type="GO" id="GO:0044423">
    <property type="term" value="C:virion component"/>
    <property type="evidence" value="ECO:0007669"/>
    <property type="project" value="UniProtKB-KW"/>
</dbReference>
<dbReference type="EMBL" id="LAZR01000891">
    <property type="protein sequence ID" value="KKN55295.1"/>
    <property type="molecule type" value="Genomic_DNA"/>
</dbReference>
<evidence type="ECO:0000313" key="3">
    <source>
        <dbReference type="EMBL" id="KKN55295.1"/>
    </source>
</evidence>
<gene>
    <name evidence="3" type="ORF">LCGC14_0583860</name>
</gene>
<keyword evidence="2" id="KW-0946">Virion</keyword>
<dbReference type="AlphaFoldDB" id="A0A0F9RFM1"/>
<comment type="caution">
    <text evidence="3">The sequence shown here is derived from an EMBL/GenBank/DDBJ whole genome shotgun (WGS) entry which is preliminary data.</text>
</comment>
<comment type="subcellular location">
    <subcellularLocation>
        <location evidence="1">Virion</location>
    </subcellularLocation>
</comment>
<protein>
    <recommendedName>
        <fullName evidence="4">Major capsid protein</fullName>
    </recommendedName>
</protein>
<organism evidence="3">
    <name type="scientific">marine sediment metagenome</name>
    <dbReference type="NCBI Taxonomy" id="412755"/>
    <lineage>
        <taxon>unclassified sequences</taxon>
        <taxon>metagenomes</taxon>
        <taxon>ecological metagenomes</taxon>
    </lineage>
</organism>
<dbReference type="Pfam" id="PF07068">
    <property type="entry name" value="Gp23"/>
    <property type="match status" value="1"/>
</dbReference>
<dbReference type="InterPro" id="IPR010762">
    <property type="entry name" value="Gp23/Gp24_T4-like"/>
</dbReference>
<reference evidence="3" key="1">
    <citation type="journal article" date="2015" name="Nature">
        <title>Complex archaea that bridge the gap between prokaryotes and eukaryotes.</title>
        <authorList>
            <person name="Spang A."/>
            <person name="Saw J.H."/>
            <person name="Jorgensen S.L."/>
            <person name="Zaremba-Niedzwiedzka K."/>
            <person name="Martijn J."/>
            <person name="Lind A.E."/>
            <person name="van Eijk R."/>
            <person name="Schleper C."/>
            <person name="Guy L."/>
            <person name="Ettema T.J."/>
        </authorList>
    </citation>
    <scope>NUCLEOTIDE SEQUENCE</scope>
</reference>
<evidence type="ECO:0008006" key="4">
    <source>
        <dbReference type="Google" id="ProtNLM"/>
    </source>
</evidence>
<proteinExistence type="predicted"/>
<evidence type="ECO:0000256" key="2">
    <source>
        <dbReference type="ARBA" id="ARBA00022844"/>
    </source>
</evidence>
<evidence type="ECO:0000256" key="1">
    <source>
        <dbReference type="ARBA" id="ARBA00004328"/>
    </source>
</evidence>